<evidence type="ECO:0000313" key="1">
    <source>
        <dbReference type="EMBL" id="PIN01665.1"/>
    </source>
</evidence>
<protein>
    <submittedName>
        <fullName evidence="1">Uncharacterized protein</fullName>
    </submittedName>
</protein>
<comment type="caution">
    <text evidence="1">The sequence shown here is derived from an EMBL/GenBank/DDBJ whole genome shotgun (WGS) entry which is preliminary data.</text>
</comment>
<accession>A0A2G9G8Y4</accession>
<sequence length="88" mass="9709">MESLTQTQASLRDLQWDGFEGYNGDLYPMIALDPNPYILHPIVAEEDITWYMVELSDIIPLALPTAERVSRAGSIENLGEMGIGAGKV</sequence>
<dbReference type="EMBL" id="NKXS01006316">
    <property type="protein sequence ID" value="PIN01665.1"/>
    <property type="molecule type" value="Genomic_DNA"/>
</dbReference>
<gene>
    <name evidence="1" type="ORF">CDL12_25825</name>
</gene>
<keyword evidence="2" id="KW-1185">Reference proteome</keyword>
<proteinExistence type="predicted"/>
<evidence type="ECO:0000313" key="2">
    <source>
        <dbReference type="Proteomes" id="UP000231279"/>
    </source>
</evidence>
<reference evidence="2" key="1">
    <citation type="journal article" date="2018" name="Gigascience">
        <title>Genome assembly of the Pink Ipe (Handroanthus impetiginosus, Bignoniaceae), a highly valued, ecologically keystone Neotropical timber forest tree.</title>
        <authorList>
            <person name="Silva-Junior O.B."/>
            <person name="Grattapaglia D."/>
            <person name="Novaes E."/>
            <person name="Collevatti R.G."/>
        </authorList>
    </citation>
    <scope>NUCLEOTIDE SEQUENCE [LARGE SCALE GENOMIC DNA]</scope>
    <source>
        <strain evidence="2">cv. UFG-1</strain>
    </source>
</reference>
<organism evidence="1 2">
    <name type="scientific">Handroanthus impetiginosus</name>
    <dbReference type="NCBI Taxonomy" id="429701"/>
    <lineage>
        <taxon>Eukaryota</taxon>
        <taxon>Viridiplantae</taxon>
        <taxon>Streptophyta</taxon>
        <taxon>Embryophyta</taxon>
        <taxon>Tracheophyta</taxon>
        <taxon>Spermatophyta</taxon>
        <taxon>Magnoliopsida</taxon>
        <taxon>eudicotyledons</taxon>
        <taxon>Gunneridae</taxon>
        <taxon>Pentapetalae</taxon>
        <taxon>asterids</taxon>
        <taxon>lamiids</taxon>
        <taxon>Lamiales</taxon>
        <taxon>Bignoniaceae</taxon>
        <taxon>Crescentiina</taxon>
        <taxon>Tabebuia alliance</taxon>
        <taxon>Handroanthus</taxon>
    </lineage>
</organism>
<dbReference type="AlphaFoldDB" id="A0A2G9G8Y4"/>
<name>A0A2G9G8Y4_9LAMI</name>
<dbReference type="Proteomes" id="UP000231279">
    <property type="component" value="Unassembled WGS sequence"/>
</dbReference>